<gene>
    <name evidence="2" type="ORF">CDEST_14261</name>
</gene>
<protein>
    <submittedName>
        <fullName evidence="2">PD-(D/E)XK nuclease</fullName>
    </submittedName>
</protein>
<dbReference type="GeneID" id="87950761"/>
<organism evidence="2 3">
    <name type="scientific">Colletotrichum destructivum</name>
    <dbReference type="NCBI Taxonomy" id="34406"/>
    <lineage>
        <taxon>Eukaryota</taxon>
        <taxon>Fungi</taxon>
        <taxon>Dikarya</taxon>
        <taxon>Ascomycota</taxon>
        <taxon>Pezizomycotina</taxon>
        <taxon>Sordariomycetes</taxon>
        <taxon>Hypocreomycetidae</taxon>
        <taxon>Glomerellales</taxon>
        <taxon>Glomerellaceae</taxon>
        <taxon>Colletotrichum</taxon>
        <taxon>Colletotrichum destructivum species complex</taxon>
    </lineage>
</organism>
<dbReference type="KEGG" id="cdet:87950761"/>
<name>A0AAX4J1D9_9PEZI</name>
<dbReference type="RefSeq" id="XP_062786468.1">
    <property type="nucleotide sequence ID" value="XM_062930417.1"/>
</dbReference>
<dbReference type="Pfam" id="PF20516">
    <property type="entry name" value="PDDEXK_12"/>
    <property type="match status" value="1"/>
</dbReference>
<evidence type="ECO:0000313" key="3">
    <source>
        <dbReference type="Proteomes" id="UP001322277"/>
    </source>
</evidence>
<dbReference type="AlphaFoldDB" id="A0AAX4J1D9"/>
<evidence type="ECO:0000313" key="2">
    <source>
        <dbReference type="EMBL" id="WQF89247.1"/>
    </source>
</evidence>
<dbReference type="InterPro" id="IPR046797">
    <property type="entry name" value="PDDEXK_12"/>
</dbReference>
<evidence type="ECO:0000259" key="1">
    <source>
        <dbReference type="Pfam" id="PF20516"/>
    </source>
</evidence>
<accession>A0AAX4J1D9</accession>
<feature type="domain" description="PD-(D/E)XK nuclease-like" evidence="1">
    <location>
        <begin position="75"/>
        <end position="193"/>
    </location>
</feature>
<sequence>MTLSIHLPPALAEVQDTIYDFYKDQRIIPLSHKTKAATIRSPEARDILSLTLFKDTSKPQQYSPIPPVRSLRTANTKVYAYLLRLALQPDLKDVNSSLINFTVATTARTHHLLHNRGPSKMIDFAMYINTKVVQDTHLSQRIKELRQKFPSNAVNSTLYHFLRNKPISVTIKTKRSDGLKQAVLQIGIWQAAH</sequence>
<proteinExistence type="predicted"/>
<reference evidence="3" key="1">
    <citation type="journal article" date="2023" name="bioRxiv">
        <title>Complete genome of the Medicago anthracnose fungus, Colletotrichum destructivum, reveals a mini-chromosome-like region within a core chromosome.</title>
        <authorList>
            <person name="Lapalu N."/>
            <person name="Simon A."/>
            <person name="Lu A."/>
            <person name="Plaumann P.-L."/>
            <person name="Amselem J."/>
            <person name="Pigne S."/>
            <person name="Auger A."/>
            <person name="Koch C."/>
            <person name="Dallery J.-F."/>
            <person name="O'Connell R.J."/>
        </authorList>
    </citation>
    <scope>NUCLEOTIDE SEQUENCE [LARGE SCALE GENOMIC DNA]</scope>
    <source>
        <strain evidence="3">CBS 520.97</strain>
    </source>
</reference>
<dbReference type="EMBL" id="CP137314">
    <property type="protein sequence ID" value="WQF89247.1"/>
    <property type="molecule type" value="Genomic_DNA"/>
</dbReference>
<dbReference type="Proteomes" id="UP001322277">
    <property type="component" value="Chromosome 10"/>
</dbReference>
<keyword evidence="3" id="KW-1185">Reference proteome</keyword>